<gene>
    <name evidence="5" type="ORF">AAW31_09670</name>
    <name evidence="6" type="ORF">BCL69_100867</name>
</gene>
<dbReference type="PATRIC" id="fig|44574.3.peg.2352"/>
<dbReference type="EMBL" id="VNHT01000008">
    <property type="protein sequence ID" value="TYP91638.1"/>
    <property type="molecule type" value="Genomic_DNA"/>
</dbReference>
<evidence type="ECO:0000256" key="1">
    <source>
        <dbReference type="ARBA" id="ARBA00022598"/>
    </source>
</evidence>
<dbReference type="PANTHER" id="PTHR36510:SF1">
    <property type="entry name" value="GLUTAMATE--CYSTEINE LIGASE 2-RELATED"/>
    <property type="match status" value="1"/>
</dbReference>
<reference evidence="6 8" key="3">
    <citation type="submission" date="2019-07" db="EMBL/GenBank/DDBJ databases">
        <title>Active sludge and wastewater microbial communities from Klosterneuburg, Austria.</title>
        <authorList>
            <person name="Wagner M."/>
        </authorList>
    </citation>
    <scope>NUCLEOTIDE SEQUENCE [LARGE SCALE GENOMIC DNA]</scope>
    <source>
        <strain evidence="6 8">Nm2</strain>
    </source>
</reference>
<dbReference type="NCBIfam" id="TIGR02050">
    <property type="entry name" value="gshA_cyan_rel"/>
    <property type="match status" value="1"/>
</dbReference>
<evidence type="ECO:0000313" key="8">
    <source>
        <dbReference type="Proteomes" id="UP000324176"/>
    </source>
</evidence>
<dbReference type="Gene3D" id="3.30.590.20">
    <property type="match status" value="1"/>
</dbReference>
<protein>
    <recommendedName>
        <fullName evidence="4">Putative glutamate--cysteine ligase 2</fullName>
        <ecNumber evidence="4">6.3.2.2</ecNumber>
    </recommendedName>
    <alternativeName>
        <fullName evidence="4">Gamma-glutamylcysteine synthetase 2</fullName>
        <shortName evidence="4">GCS 2</shortName>
        <shortName evidence="4">Gamma-GCS 2</shortName>
    </alternativeName>
</protein>
<evidence type="ECO:0000256" key="3">
    <source>
        <dbReference type="ARBA" id="ARBA00022840"/>
    </source>
</evidence>
<dbReference type="InterPro" id="IPR050141">
    <property type="entry name" value="GCL_type2/YbdK_subfam"/>
</dbReference>
<evidence type="ECO:0000313" key="7">
    <source>
        <dbReference type="Proteomes" id="UP000034156"/>
    </source>
</evidence>
<dbReference type="SUPFAM" id="SSF55931">
    <property type="entry name" value="Glutamine synthetase/guanido kinase"/>
    <property type="match status" value="1"/>
</dbReference>
<evidence type="ECO:0000313" key="6">
    <source>
        <dbReference type="EMBL" id="TYP91638.1"/>
    </source>
</evidence>
<dbReference type="EC" id="6.3.2.2" evidence="4"/>
<dbReference type="Pfam" id="PF04107">
    <property type="entry name" value="GCS2"/>
    <property type="match status" value="1"/>
</dbReference>
<dbReference type="Proteomes" id="UP000034156">
    <property type="component" value="Chromosome"/>
</dbReference>
<dbReference type="GO" id="GO:0042398">
    <property type="term" value="P:modified amino acid biosynthetic process"/>
    <property type="evidence" value="ECO:0007669"/>
    <property type="project" value="InterPro"/>
</dbReference>
<reference evidence="5 7" key="2">
    <citation type="journal article" date="2016" name="Genome Announc.">
        <title>Genome Sequence of Nitrosomonas communis Strain Nm2, a Mesophilic Ammonia-Oxidizing Bacterium Isolated from Mediterranean Soil.</title>
        <authorList>
            <person name="Kozlowski J.A."/>
            <person name="Kits K.D."/>
            <person name="Stein L.Y."/>
        </authorList>
    </citation>
    <scope>NUCLEOTIDE SEQUENCE [LARGE SCALE GENOMIC DNA]</scope>
    <source>
        <strain evidence="5 7">Nm2</strain>
    </source>
</reference>
<dbReference type="InterPro" id="IPR011793">
    <property type="entry name" value="YbdK"/>
</dbReference>
<reference evidence="7" key="1">
    <citation type="submission" date="2015-05" db="EMBL/GenBank/DDBJ databases">
        <title>Draft genome of Nitrosomonas communis strain Nm2.</title>
        <authorList>
            <person name="Kozlowski J.A."/>
            <person name="Kits K.D."/>
            <person name="Stein L.Y."/>
        </authorList>
    </citation>
    <scope>NUCLEOTIDE SEQUENCE [LARGE SCALE GENOMIC DNA]</scope>
    <source>
        <strain evidence="7">Nm2</strain>
    </source>
</reference>
<comment type="similarity">
    <text evidence="4">Belongs to the glutamate--cysteine ligase type 2 family. YbdK subfamily.</text>
</comment>
<dbReference type="GO" id="GO:0005524">
    <property type="term" value="F:ATP binding"/>
    <property type="evidence" value="ECO:0007669"/>
    <property type="project" value="UniProtKB-KW"/>
</dbReference>
<keyword evidence="7" id="KW-1185">Reference proteome</keyword>
<evidence type="ECO:0000256" key="2">
    <source>
        <dbReference type="ARBA" id="ARBA00022741"/>
    </source>
</evidence>
<proteinExistence type="inferred from homology"/>
<dbReference type="InterPro" id="IPR014746">
    <property type="entry name" value="Gln_synth/guanido_kin_cat_dom"/>
</dbReference>
<keyword evidence="1 4" id="KW-0436">Ligase</keyword>
<comment type="catalytic activity">
    <reaction evidence="4">
        <text>L-cysteine + L-glutamate + ATP = gamma-L-glutamyl-L-cysteine + ADP + phosphate + H(+)</text>
        <dbReference type="Rhea" id="RHEA:13285"/>
        <dbReference type="ChEBI" id="CHEBI:15378"/>
        <dbReference type="ChEBI" id="CHEBI:29985"/>
        <dbReference type="ChEBI" id="CHEBI:30616"/>
        <dbReference type="ChEBI" id="CHEBI:35235"/>
        <dbReference type="ChEBI" id="CHEBI:43474"/>
        <dbReference type="ChEBI" id="CHEBI:58173"/>
        <dbReference type="ChEBI" id="CHEBI:456216"/>
        <dbReference type="EC" id="6.3.2.2"/>
    </reaction>
</comment>
<name>A0A0F7KFU3_9PROT</name>
<dbReference type="PANTHER" id="PTHR36510">
    <property type="entry name" value="GLUTAMATE--CYSTEINE LIGASE 2-RELATED"/>
    <property type="match status" value="1"/>
</dbReference>
<dbReference type="InterPro" id="IPR006336">
    <property type="entry name" value="GCS2"/>
</dbReference>
<evidence type="ECO:0000313" key="5">
    <source>
        <dbReference type="EMBL" id="AKH38023.1"/>
    </source>
</evidence>
<keyword evidence="2 4" id="KW-0547">Nucleotide-binding</keyword>
<dbReference type="GO" id="GO:0004357">
    <property type="term" value="F:glutamate-cysteine ligase activity"/>
    <property type="evidence" value="ECO:0007669"/>
    <property type="project" value="UniProtKB-EC"/>
</dbReference>
<dbReference type="Proteomes" id="UP000324176">
    <property type="component" value="Unassembled WGS sequence"/>
</dbReference>
<dbReference type="AlphaFoldDB" id="A0A0F7KFU3"/>
<dbReference type="EMBL" id="CP011451">
    <property type="protein sequence ID" value="AKH38023.1"/>
    <property type="molecule type" value="Genomic_DNA"/>
</dbReference>
<dbReference type="HAMAP" id="MF_01609">
    <property type="entry name" value="Glu_cys_ligase_2"/>
    <property type="match status" value="1"/>
</dbReference>
<evidence type="ECO:0000256" key="4">
    <source>
        <dbReference type="HAMAP-Rule" id="MF_01609"/>
    </source>
</evidence>
<dbReference type="KEGG" id="nco:AAW31_09670"/>
<comment type="function">
    <text evidence="4">ATP-dependent carboxylate-amine ligase which exhibits weak glutamate--cysteine ligase activity.</text>
</comment>
<keyword evidence="3 4" id="KW-0067">ATP-binding</keyword>
<accession>A0A0F7KFU3</accession>
<sequence length="376" mass="43174">MEFVPSKPLTVGVELELQLLSKENLNLINGIQPLLECYPDSPYIKPEFIQNTVEVISKVGENTAEIHEHLLQLVKEVKQACLMLGMELGSAGTHPFDKELALFTPLPRYLKMEKDTGYLGHTQITFSTQVHIGVQDATEAIYLMRALKPYLPLLIALSASSPFWRGYDTGFVSYRLRILAASRSYGIPPSFNDWQQFMDFYNASQHAGMIQTINDIHWDIRVRPHWGTVEVRVMDAQPTLTESMQLASFIRVLSAYLLAHQEANIENLPHALPWWIEKDNYYMASRLGLKANCVVDKNGSFKSIYEIWQIVQTEIQPYASEIRESEYFEQLVKRVAERNISYQRQHTVYEETRSCEKVVSLLIKELADDLAVIKLE</sequence>
<dbReference type="RefSeq" id="WP_046850090.1">
    <property type="nucleotide sequence ID" value="NZ_CP011451.1"/>
</dbReference>
<dbReference type="OrthoDB" id="9769628at2"/>
<organism evidence="5 7">
    <name type="scientific">Nitrosomonas communis</name>
    <dbReference type="NCBI Taxonomy" id="44574"/>
    <lineage>
        <taxon>Bacteria</taxon>
        <taxon>Pseudomonadati</taxon>
        <taxon>Pseudomonadota</taxon>
        <taxon>Betaproteobacteria</taxon>
        <taxon>Nitrosomonadales</taxon>
        <taxon>Nitrosomonadaceae</taxon>
        <taxon>Nitrosomonas</taxon>
    </lineage>
</organism>